<dbReference type="PANTHER" id="PTHR33619:SF3">
    <property type="entry name" value="POLYSACCHARIDE EXPORT PROTEIN GFCE-RELATED"/>
    <property type="match status" value="1"/>
</dbReference>
<comment type="caution">
    <text evidence="18">The sequence shown here is derived from an EMBL/GenBank/DDBJ whole genome shotgun (WGS) entry which is preliminary data.</text>
</comment>
<evidence type="ECO:0000256" key="8">
    <source>
        <dbReference type="ARBA" id="ARBA00023047"/>
    </source>
</evidence>
<proteinExistence type="inferred from homology"/>
<evidence type="ECO:0000256" key="2">
    <source>
        <dbReference type="ARBA" id="ARBA00009450"/>
    </source>
</evidence>
<name>A0ABV7B406_9GAMM</name>
<evidence type="ECO:0000256" key="10">
    <source>
        <dbReference type="ARBA" id="ARBA00023114"/>
    </source>
</evidence>
<keyword evidence="4" id="KW-1134">Transmembrane beta strand</keyword>
<sequence length="385" mass="41583">MRHVIMRQVITRQVIMRHSRRLIATLSLASLGLLAGCAFAPGSHMDYRSETAPIDELVNVEPITPGLLASWHAEKVDPSASNPALQEALADYEYRIGSGDVLSIIVYDHPELTNPGGTERSAAEVGNRVQADGTFFYPYIGRVTAEGKTIDEIRQELTRRLASFITEPQIEVSVAAFNAKKVYLSGEVSEPKSLPITSVPLTLVDAISQVGSANPGADWHAVYLNRNGQQEQISLYALMRNGDMTQNRLLQPGDILHVPSAENQAVAVMGQVRLPGNISLGNERMSLTDALARSGGINETSASASGIFVIRSNDPGSAKLATVYQLDVRNAAAFTLGSRFALEPQDVVYVTTAPVARWNRVISLLLPSIRLPGATAESLTDARDL</sequence>
<dbReference type="InterPro" id="IPR040716">
    <property type="entry name" value="Wza_C"/>
</dbReference>
<evidence type="ECO:0000256" key="6">
    <source>
        <dbReference type="ARBA" id="ARBA00022692"/>
    </source>
</evidence>
<organism evidence="18 19">
    <name type="scientific">Halomonas tibetensis</name>
    <dbReference type="NCBI Taxonomy" id="2259590"/>
    <lineage>
        <taxon>Bacteria</taxon>
        <taxon>Pseudomonadati</taxon>
        <taxon>Pseudomonadota</taxon>
        <taxon>Gammaproteobacteria</taxon>
        <taxon>Oceanospirillales</taxon>
        <taxon>Halomonadaceae</taxon>
        <taxon>Halomonas</taxon>
    </lineage>
</organism>
<dbReference type="EMBL" id="JBHRSQ010000011">
    <property type="protein sequence ID" value="MFC2992167.1"/>
    <property type="molecule type" value="Genomic_DNA"/>
</dbReference>
<keyword evidence="11" id="KW-0472">Membrane</keyword>
<protein>
    <submittedName>
        <fullName evidence="18">Polysaccharide export protein</fullName>
    </submittedName>
</protein>
<keyword evidence="9" id="KW-0406">Ion transport</keyword>
<feature type="domain" description="SLBB" evidence="17">
    <location>
        <begin position="264"/>
        <end position="350"/>
    </location>
</feature>
<dbReference type="RefSeq" id="WP_379757883.1">
    <property type="nucleotide sequence ID" value="NZ_JBHRSQ010000011.1"/>
</dbReference>
<evidence type="ECO:0000259" key="16">
    <source>
        <dbReference type="Pfam" id="PF18412"/>
    </source>
</evidence>
<evidence type="ECO:0000256" key="4">
    <source>
        <dbReference type="ARBA" id="ARBA00022452"/>
    </source>
</evidence>
<keyword evidence="12" id="KW-0564">Palmitate</keyword>
<gene>
    <name evidence="18" type="ORF">ACFODV_09005</name>
</gene>
<evidence type="ECO:0000313" key="19">
    <source>
        <dbReference type="Proteomes" id="UP001595386"/>
    </source>
</evidence>
<keyword evidence="5" id="KW-0762">Sugar transport</keyword>
<keyword evidence="8" id="KW-0625">Polysaccharide transport</keyword>
<dbReference type="Gene3D" id="1.20.5.70">
    <property type="match status" value="1"/>
</dbReference>
<dbReference type="Gene3D" id="3.10.560.10">
    <property type="entry name" value="Outer membrane lipoprotein wza domain like"/>
    <property type="match status" value="2"/>
</dbReference>
<dbReference type="Proteomes" id="UP001595386">
    <property type="component" value="Unassembled WGS sequence"/>
</dbReference>
<keyword evidence="19" id="KW-1185">Reference proteome</keyword>
<keyword evidence="10" id="KW-0626">Porin</keyword>
<evidence type="ECO:0000313" key="18">
    <source>
        <dbReference type="EMBL" id="MFC2992167.1"/>
    </source>
</evidence>
<comment type="subcellular location">
    <subcellularLocation>
        <location evidence="1">Cell outer membrane</location>
        <topology evidence="1">Multi-pass membrane protein</topology>
    </subcellularLocation>
</comment>
<keyword evidence="7" id="KW-0732">Signal</keyword>
<evidence type="ECO:0000256" key="7">
    <source>
        <dbReference type="ARBA" id="ARBA00022729"/>
    </source>
</evidence>
<keyword evidence="13" id="KW-0998">Cell outer membrane</keyword>
<dbReference type="InterPro" id="IPR049712">
    <property type="entry name" value="Poly_export"/>
</dbReference>
<keyword evidence="14" id="KW-0449">Lipoprotein</keyword>
<evidence type="ECO:0000259" key="15">
    <source>
        <dbReference type="Pfam" id="PF02563"/>
    </source>
</evidence>
<evidence type="ECO:0000256" key="1">
    <source>
        <dbReference type="ARBA" id="ARBA00004571"/>
    </source>
</evidence>
<accession>A0ABV7B406</accession>
<feature type="domain" description="Polysaccharide export protein N-terminal" evidence="15">
    <location>
        <begin position="90"/>
        <end position="174"/>
    </location>
</feature>
<dbReference type="InterPro" id="IPR054765">
    <property type="entry name" value="SLBB_dom"/>
</dbReference>
<dbReference type="Gene3D" id="3.30.1950.10">
    <property type="entry name" value="wza like domain"/>
    <property type="match status" value="1"/>
</dbReference>
<dbReference type="Pfam" id="PF22461">
    <property type="entry name" value="SLBB_2"/>
    <property type="match status" value="2"/>
</dbReference>
<feature type="domain" description="SLBB" evidence="17">
    <location>
        <begin position="180"/>
        <end position="258"/>
    </location>
</feature>
<dbReference type="InterPro" id="IPR003715">
    <property type="entry name" value="Poly_export_N"/>
</dbReference>
<evidence type="ECO:0000259" key="17">
    <source>
        <dbReference type="Pfam" id="PF22461"/>
    </source>
</evidence>
<evidence type="ECO:0000256" key="3">
    <source>
        <dbReference type="ARBA" id="ARBA00022448"/>
    </source>
</evidence>
<evidence type="ECO:0000256" key="11">
    <source>
        <dbReference type="ARBA" id="ARBA00023136"/>
    </source>
</evidence>
<reference evidence="19" key="1">
    <citation type="journal article" date="2019" name="Int. J. Syst. Evol. Microbiol.">
        <title>The Global Catalogue of Microorganisms (GCM) 10K type strain sequencing project: providing services to taxonomists for standard genome sequencing and annotation.</title>
        <authorList>
            <consortium name="The Broad Institute Genomics Platform"/>
            <consortium name="The Broad Institute Genome Sequencing Center for Infectious Disease"/>
            <person name="Wu L."/>
            <person name="Ma J."/>
        </authorList>
    </citation>
    <scope>NUCLEOTIDE SEQUENCE [LARGE SCALE GENOMIC DNA]</scope>
    <source>
        <strain evidence="19">KCTC 52660</strain>
    </source>
</reference>
<evidence type="ECO:0000256" key="14">
    <source>
        <dbReference type="ARBA" id="ARBA00023288"/>
    </source>
</evidence>
<evidence type="ECO:0000256" key="12">
    <source>
        <dbReference type="ARBA" id="ARBA00023139"/>
    </source>
</evidence>
<dbReference type="NCBIfam" id="NF011658">
    <property type="entry name" value="PRK15078.1"/>
    <property type="match status" value="1"/>
</dbReference>
<dbReference type="Pfam" id="PF18412">
    <property type="entry name" value="Wza_C"/>
    <property type="match status" value="1"/>
</dbReference>
<evidence type="ECO:0000256" key="13">
    <source>
        <dbReference type="ARBA" id="ARBA00023237"/>
    </source>
</evidence>
<comment type="similarity">
    <text evidence="2">Belongs to the BexD/CtrA/VexA family.</text>
</comment>
<keyword evidence="3" id="KW-0813">Transport</keyword>
<evidence type="ECO:0000256" key="9">
    <source>
        <dbReference type="ARBA" id="ARBA00023065"/>
    </source>
</evidence>
<keyword evidence="6" id="KW-0812">Transmembrane</keyword>
<dbReference type="Pfam" id="PF02563">
    <property type="entry name" value="Poly_export"/>
    <property type="match status" value="1"/>
</dbReference>
<dbReference type="PANTHER" id="PTHR33619">
    <property type="entry name" value="POLYSACCHARIDE EXPORT PROTEIN GFCE-RELATED"/>
    <property type="match status" value="1"/>
</dbReference>
<evidence type="ECO:0000256" key="5">
    <source>
        <dbReference type="ARBA" id="ARBA00022597"/>
    </source>
</evidence>
<feature type="domain" description="Outer-membrane lipoprotein Wza C-terminal" evidence="16">
    <location>
        <begin position="353"/>
        <end position="373"/>
    </location>
</feature>